<accession>A0ACC0G4M7</accession>
<comment type="caution">
    <text evidence="1">The sequence shown here is derived from an EMBL/GenBank/DDBJ whole genome shotgun (WGS) entry which is preliminary data.</text>
</comment>
<evidence type="ECO:0000313" key="1">
    <source>
        <dbReference type="EMBL" id="KAI7995453.1"/>
    </source>
</evidence>
<reference evidence="1 2" key="1">
    <citation type="journal article" date="2022" name="Plant J.">
        <title>Chromosome-level genome of Camellia lanceoleosa provides a valuable resource for understanding genome evolution and self-incompatibility.</title>
        <authorList>
            <person name="Gong W."/>
            <person name="Xiao S."/>
            <person name="Wang L."/>
            <person name="Liao Z."/>
            <person name="Chang Y."/>
            <person name="Mo W."/>
            <person name="Hu G."/>
            <person name="Li W."/>
            <person name="Zhao G."/>
            <person name="Zhu H."/>
            <person name="Hu X."/>
            <person name="Ji K."/>
            <person name="Xiang X."/>
            <person name="Song Q."/>
            <person name="Yuan D."/>
            <person name="Jin S."/>
            <person name="Zhang L."/>
        </authorList>
    </citation>
    <scope>NUCLEOTIDE SEQUENCE [LARGE SCALE GENOMIC DNA]</scope>
    <source>
        <strain evidence="1">SQ_2022a</strain>
    </source>
</reference>
<dbReference type="Proteomes" id="UP001060215">
    <property type="component" value="Chromosome 12"/>
</dbReference>
<organism evidence="1 2">
    <name type="scientific">Camellia lanceoleosa</name>
    <dbReference type="NCBI Taxonomy" id="1840588"/>
    <lineage>
        <taxon>Eukaryota</taxon>
        <taxon>Viridiplantae</taxon>
        <taxon>Streptophyta</taxon>
        <taxon>Embryophyta</taxon>
        <taxon>Tracheophyta</taxon>
        <taxon>Spermatophyta</taxon>
        <taxon>Magnoliopsida</taxon>
        <taxon>eudicotyledons</taxon>
        <taxon>Gunneridae</taxon>
        <taxon>Pentapetalae</taxon>
        <taxon>asterids</taxon>
        <taxon>Ericales</taxon>
        <taxon>Theaceae</taxon>
        <taxon>Camellia</taxon>
    </lineage>
</organism>
<protein>
    <submittedName>
        <fullName evidence="1">MND1-interacting protein 1</fullName>
    </submittedName>
</protein>
<name>A0ACC0G4M7_9ERIC</name>
<gene>
    <name evidence="1" type="ORF">LOK49_LG11G02182</name>
</gene>
<dbReference type="EMBL" id="CM045769">
    <property type="protein sequence ID" value="KAI7995453.1"/>
    <property type="molecule type" value="Genomic_DNA"/>
</dbReference>
<sequence length="225" mass="26873">MQAARKLSNDLTELKMLRMEREESQREKKGKQTHEGKTMKRLSDMENAQRKASGQVDRANAAVRQLETQNAEIRAEMEASKLNASESVTTCLEVAKREKKCLKRLLAWEKQTNKFRRKLQQRNRRYRSCRNSWFRMSQQKRRLRLRYMKYGTLHEVNHLCQCLSMHRSWQALLQLEKWRQEQKAKELGLVQVEQEQLLKEATETSNKRKHEALRLKIEIDFSVKG</sequence>
<keyword evidence="2" id="KW-1185">Reference proteome</keyword>
<proteinExistence type="predicted"/>
<evidence type="ECO:0000313" key="2">
    <source>
        <dbReference type="Proteomes" id="UP001060215"/>
    </source>
</evidence>